<evidence type="ECO:0000256" key="6">
    <source>
        <dbReference type="ARBA" id="ARBA00022989"/>
    </source>
</evidence>
<keyword evidence="10" id="KW-1185">Reference proteome</keyword>
<gene>
    <name evidence="9" type="ORF">EV655_12515</name>
</gene>
<comment type="similarity">
    <text evidence="2 8">Belongs to the 4-toluene sulfonate uptake permease (TSUP) (TC 2.A.102) family.</text>
</comment>
<keyword evidence="5 8" id="KW-0812">Transmembrane</keyword>
<dbReference type="OrthoDB" id="9807082at2"/>
<keyword evidence="6 8" id="KW-1133">Transmembrane helix</keyword>
<evidence type="ECO:0000256" key="8">
    <source>
        <dbReference type="RuleBase" id="RU363041"/>
    </source>
</evidence>
<feature type="transmembrane region" description="Helical" evidence="8">
    <location>
        <begin position="231"/>
        <end position="248"/>
    </location>
</feature>
<dbReference type="InterPro" id="IPR052017">
    <property type="entry name" value="TSUP"/>
</dbReference>
<feature type="transmembrane region" description="Helical" evidence="8">
    <location>
        <begin position="98"/>
        <end position="117"/>
    </location>
</feature>
<dbReference type="Pfam" id="PF01925">
    <property type="entry name" value="TauE"/>
    <property type="match status" value="1"/>
</dbReference>
<dbReference type="GO" id="GO:0005886">
    <property type="term" value="C:plasma membrane"/>
    <property type="evidence" value="ECO:0007669"/>
    <property type="project" value="UniProtKB-SubCell"/>
</dbReference>
<evidence type="ECO:0000256" key="5">
    <source>
        <dbReference type="ARBA" id="ARBA00022692"/>
    </source>
</evidence>
<evidence type="ECO:0000313" key="9">
    <source>
        <dbReference type="EMBL" id="TCO68716.1"/>
    </source>
</evidence>
<comment type="caution">
    <text evidence="9">The sequence shown here is derived from an EMBL/GenBank/DDBJ whole genome shotgun (WGS) entry which is preliminary data.</text>
</comment>
<evidence type="ECO:0000256" key="2">
    <source>
        <dbReference type="ARBA" id="ARBA00009142"/>
    </source>
</evidence>
<protein>
    <recommendedName>
        <fullName evidence="8">Probable membrane transporter protein</fullName>
    </recommendedName>
</protein>
<dbReference type="AlphaFoldDB" id="A0A4R2KEF7"/>
<proteinExistence type="inferred from homology"/>
<feature type="transmembrane region" description="Helical" evidence="8">
    <location>
        <begin position="73"/>
        <end position="92"/>
    </location>
</feature>
<feature type="transmembrane region" description="Helical" evidence="8">
    <location>
        <begin position="138"/>
        <end position="168"/>
    </location>
</feature>
<evidence type="ECO:0000256" key="3">
    <source>
        <dbReference type="ARBA" id="ARBA00022448"/>
    </source>
</evidence>
<evidence type="ECO:0000256" key="7">
    <source>
        <dbReference type="ARBA" id="ARBA00023136"/>
    </source>
</evidence>
<evidence type="ECO:0000256" key="4">
    <source>
        <dbReference type="ARBA" id="ARBA00022475"/>
    </source>
</evidence>
<reference evidence="9 10" key="1">
    <citation type="submission" date="2019-03" db="EMBL/GenBank/DDBJ databases">
        <title>Genomic Encyclopedia of Type Strains, Phase IV (KMG-IV): sequencing the most valuable type-strain genomes for metagenomic binning, comparative biology and taxonomic classification.</title>
        <authorList>
            <person name="Goeker M."/>
        </authorList>
    </citation>
    <scope>NUCLEOTIDE SEQUENCE [LARGE SCALE GENOMIC DNA]</scope>
    <source>
        <strain evidence="9 10">DSM 4868</strain>
    </source>
</reference>
<feature type="transmembrane region" description="Helical" evidence="8">
    <location>
        <begin position="40"/>
        <end position="61"/>
    </location>
</feature>
<dbReference type="EMBL" id="SLWW01000025">
    <property type="protein sequence ID" value="TCO68716.1"/>
    <property type="molecule type" value="Genomic_DNA"/>
</dbReference>
<keyword evidence="4 8" id="KW-1003">Cell membrane</keyword>
<evidence type="ECO:0000313" key="10">
    <source>
        <dbReference type="Proteomes" id="UP000295142"/>
    </source>
</evidence>
<organism evidence="9 10">
    <name type="scientific">Rhodovulum euryhalinum</name>
    <dbReference type="NCBI Taxonomy" id="35805"/>
    <lineage>
        <taxon>Bacteria</taxon>
        <taxon>Pseudomonadati</taxon>
        <taxon>Pseudomonadota</taxon>
        <taxon>Alphaproteobacteria</taxon>
        <taxon>Rhodobacterales</taxon>
        <taxon>Paracoccaceae</taxon>
        <taxon>Rhodovulum</taxon>
    </lineage>
</organism>
<keyword evidence="3" id="KW-0813">Transport</keyword>
<accession>A0A4R2KEF7</accession>
<dbReference type="Proteomes" id="UP000295142">
    <property type="component" value="Unassembled WGS sequence"/>
</dbReference>
<dbReference type="PANTHER" id="PTHR30269:SF0">
    <property type="entry name" value="MEMBRANE TRANSPORTER PROTEIN YFCA-RELATED"/>
    <property type="match status" value="1"/>
</dbReference>
<dbReference type="InterPro" id="IPR002781">
    <property type="entry name" value="TM_pro_TauE-like"/>
</dbReference>
<dbReference type="PANTHER" id="PTHR30269">
    <property type="entry name" value="TRANSMEMBRANE PROTEIN YFCA"/>
    <property type="match status" value="1"/>
</dbReference>
<sequence length="249" mass="25514">MTVYLVLILTGLGAGALNAVAGGGTFLSFPALVWTGVPPIMANATATLAALPGYLGSAWAFRADVRRARSLPVRLVLLVSALGGILGAVLLLVTPSAVFSGVVPWLLAFATAAFAFGPPITRRIARMGKGTFGLPQAAAVLLAVAIYGGYFNGGVGILLLAAFGLIGLTDLREMNGLKNLVSSVLSAVSVTVYIAADLIAWKEALVLGAASAIGGYIGAALSRRIHNVRAFRAFIALVGASMSLVFFLR</sequence>
<comment type="subcellular location">
    <subcellularLocation>
        <location evidence="1 8">Cell membrane</location>
        <topology evidence="1 8">Multi-pass membrane protein</topology>
    </subcellularLocation>
</comment>
<evidence type="ECO:0000256" key="1">
    <source>
        <dbReference type="ARBA" id="ARBA00004651"/>
    </source>
</evidence>
<keyword evidence="7 8" id="KW-0472">Membrane</keyword>
<feature type="transmembrane region" description="Helical" evidence="8">
    <location>
        <begin position="206"/>
        <end position="225"/>
    </location>
</feature>
<name>A0A4R2KEF7_9RHOB</name>